<dbReference type="NCBIfam" id="TIGR02607">
    <property type="entry name" value="antidote_HigA"/>
    <property type="match status" value="1"/>
</dbReference>
<sequence length="363" mass="41063">MGNKNDKYCPDIAIPPGDTLLEILEDIGMTQAELAKRMGRPKKTINEIIKGKSAITPDTAIQLERVLNVPAHFWNNLEMNYRADLARISAAEELVAGKEWLKKFPLTRMRKYGWIMDCKDVAMKVHQLLSFFGVASIAAWENKWGCLPVGRIAFRKSKTYAVDLPALAVWLRRGEIAAAGMNIASFDRDGFLAGVKKIREMTTTPIQDVLDEIVEICANNGVAVVFTKELPKVPVHGITRWVSSDRAIIQLSLRYRTDDQFWFSFFHEAGHVFLHGKHDFAYEGEDADREDEADRFASEQLIPNAAYAYFVQVCGTYYTESAVSEFADSQNIAPGIVVGRLQHEKKIPYSRLNTLKRKLQWSS</sequence>
<feature type="domain" description="HTH cro/C1-type" evidence="3">
    <location>
        <begin position="20"/>
        <end position="74"/>
    </location>
</feature>
<keyword evidence="5" id="KW-1185">Reference proteome</keyword>
<evidence type="ECO:0000259" key="3">
    <source>
        <dbReference type="PROSITE" id="PS50943"/>
    </source>
</evidence>
<dbReference type="Pfam" id="PF06114">
    <property type="entry name" value="Peptidase_M78"/>
    <property type="match status" value="1"/>
</dbReference>
<dbReference type="RefSeq" id="WP_304987500.1">
    <property type="nucleotide sequence ID" value="NZ_BAAACR010000017.1"/>
</dbReference>
<dbReference type="SMART" id="SM00530">
    <property type="entry name" value="HTH_XRE"/>
    <property type="match status" value="1"/>
</dbReference>
<dbReference type="Pfam" id="PF01381">
    <property type="entry name" value="HTH_3"/>
    <property type="match status" value="1"/>
</dbReference>
<dbReference type="InterPro" id="IPR001387">
    <property type="entry name" value="Cro/C1-type_HTH"/>
</dbReference>
<accession>A0ABN0TCF2</accession>
<comment type="similarity">
    <text evidence="1">Belongs to the short-chain fatty acyl-CoA assimilation regulator (ScfR) family.</text>
</comment>
<dbReference type="InterPro" id="IPR010359">
    <property type="entry name" value="IrrE_HExxH"/>
</dbReference>
<evidence type="ECO:0000256" key="2">
    <source>
        <dbReference type="ARBA" id="ARBA00023125"/>
    </source>
</evidence>
<organism evidence="4 5">
    <name type="scientific">Selenomonas dianae</name>
    <dbReference type="NCBI Taxonomy" id="135079"/>
    <lineage>
        <taxon>Bacteria</taxon>
        <taxon>Bacillati</taxon>
        <taxon>Bacillota</taxon>
        <taxon>Negativicutes</taxon>
        <taxon>Selenomonadales</taxon>
        <taxon>Selenomonadaceae</taxon>
        <taxon>Selenomonas</taxon>
    </lineage>
</organism>
<protein>
    <submittedName>
        <fullName evidence="4">ImmA/IrrE family metallo-endopeptidase</fullName>
    </submittedName>
</protein>
<gene>
    <name evidence="4" type="ORF">GCM10008919_21670</name>
</gene>
<dbReference type="InterPro" id="IPR010982">
    <property type="entry name" value="Lambda_DNA-bd_dom_sf"/>
</dbReference>
<dbReference type="SUPFAM" id="SSF47413">
    <property type="entry name" value="lambda repressor-like DNA-binding domains"/>
    <property type="match status" value="1"/>
</dbReference>
<dbReference type="InterPro" id="IPR013430">
    <property type="entry name" value="Toxin_antidote_HigA"/>
</dbReference>
<evidence type="ECO:0000313" key="4">
    <source>
        <dbReference type="EMBL" id="GAA0218164.1"/>
    </source>
</evidence>
<name>A0ABN0TCF2_9FIRM</name>
<dbReference type="PANTHER" id="PTHR36924:SF1">
    <property type="entry name" value="ANTITOXIN HIGA-1"/>
    <property type="match status" value="1"/>
</dbReference>
<dbReference type="Gene3D" id="1.10.260.40">
    <property type="entry name" value="lambda repressor-like DNA-binding domains"/>
    <property type="match status" value="1"/>
</dbReference>
<dbReference type="PROSITE" id="PS50943">
    <property type="entry name" value="HTH_CROC1"/>
    <property type="match status" value="1"/>
</dbReference>
<dbReference type="EMBL" id="BAAACR010000017">
    <property type="protein sequence ID" value="GAA0218164.1"/>
    <property type="molecule type" value="Genomic_DNA"/>
</dbReference>
<evidence type="ECO:0000313" key="5">
    <source>
        <dbReference type="Proteomes" id="UP001500399"/>
    </source>
</evidence>
<proteinExistence type="inferred from homology"/>
<keyword evidence="2" id="KW-0238">DNA-binding</keyword>
<dbReference type="PANTHER" id="PTHR36924">
    <property type="entry name" value="ANTITOXIN HIGA-1"/>
    <property type="match status" value="1"/>
</dbReference>
<dbReference type="Proteomes" id="UP001500399">
    <property type="component" value="Unassembled WGS sequence"/>
</dbReference>
<reference evidence="4 5" key="1">
    <citation type="journal article" date="2019" name="Int. J. Syst. Evol. Microbiol.">
        <title>The Global Catalogue of Microorganisms (GCM) 10K type strain sequencing project: providing services to taxonomists for standard genome sequencing and annotation.</title>
        <authorList>
            <consortium name="The Broad Institute Genomics Platform"/>
            <consortium name="The Broad Institute Genome Sequencing Center for Infectious Disease"/>
            <person name="Wu L."/>
            <person name="Ma J."/>
        </authorList>
    </citation>
    <scope>NUCLEOTIDE SEQUENCE [LARGE SCALE GENOMIC DNA]</scope>
    <source>
        <strain evidence="4 5">JCM 8542</strain>
    </source>
</reference>
<comment type="caution">
    <text evidence="4">The sequence shown here is derived from an EMBL/GenBank/DDBJ whole genome shotgun (WGS) entry which is preliminary data.</text>
</comment>
<evidence type="ECO:0000256" key="1">
    <source>
        <dbReference type="ARBA" id="ARBA00007227"/>
    </source>
</evidence>
<dbReference type="CDD" id="cd00093">
    <property type="entry name" value="HTH_XRE"/>
    <property type="match status" value="1"/>
</dbReference>